<dbReference type="Pfam" id="PF13578">
    <property type="entry name" value="Methyltransf_24"/>
    <property type="match status" value="1"/>
</dbReference>
<comment type="caution">
    <text evidence="1">The sequence shown here is derived from an EMBL/GenBank/DDBJ whole genome shotgun (WGS) entry which is preliminary data.</text>
</comment>
<sequence>MLKFWRRPAAEAASPAWAEIVRSRQVAVDQAAELARARNPAEAAFYAQTDCLALKWHHYLEVYDRHLSRYRGKPVRLLELGVFHGGSLQMWRRYFGEAAVIHGIDVDPRCAAFDDPGLHVHIGSQADPAVLDRAMAAMGGVDVVIDDGSHRNDHQIASFEHLYPRIAPDGVYVVEDVHSSYWPEFQGGLRRPGSFVEFAKRQLDRLNARYVVEGDAADRDTAFADMTHGIAFHDSMVVFEKRPDTAPWHTAVGHRTLY</sequence>
<organism evidence="1 2">
    <name type="scientific">Methylobacterium oryzihabitans</name>
    <dbReference type="NCBI Taxonomy" id="2499852"/>
    <lineage>
        <taxon>Bacteria</taxon>
        <taxon>Pseudomonadati</taxon>
        <taxon>Pseudomonadota</taxon>
        <taxon>Alphaproteobacteria</taxon>
        <taxon>Hyphomicrobiales</taxon>
        <taxon>Methylobacteriaceae</taxon>
        <taxon>Methylobacterium</taxon>
    </lineage>
</organism>
<dbReference type="GO" id="GO:0008168">
    <property type="term" value="F:methyltransferase activity"/>
    <property type="evidence" value="ECO:0007669"/>
    <property type="project" value="UniProtKB-KW"/>
</dbReference>
<reference evidence="1 2" key="1">
    <citation type="submission" date="2019-01" db="EMBL/GenBank/DDBJ databases">
        <authorList>
            <person name="Chen W.-M."/>
        </authorList>
    </citation>
    <scope>NUCLEOTIDE SEQUENCE [LARGE SCALE GENOMIC DNA]</scope>
    <source>
        <strain evidence="1 2">TER-1</strain>
    </source>
</reference>
<accession>A0A437NWR9</accession>
<evidence type="ECO:0000313" key="2">
    <source>
        <dbReference type="Proteomes" id="UP000286997"/>
    </source>
</evidence>
<dbReference type="AlphaFoldDB" id="A0A437NWR9"/>
<keyword evidence="2" id="KW-1185">Reference proteome</keyword>
<dbReference type="RefSeq" id="WP_127733231.1">
    <property type="nucleotide sequence ID" value="NZ_SACP01000030.1"/>
</dbReference>
<dbReference type="GO" id="GO:0032259">
    <property type="term" value="P:methylation"/>
    <property type="evidence" value="ECO:0007669"/>
    <property type="project" value="UniProtKB-KW"/>
</dbReference>
<keyword evidence="1" id="KW-0489">Methyltransferase</keyword>
<proteinExistence type="predicted"/>
<protein>
    <submittedName>
        <fullName evidence="1">Class I SAM-dependent methyltransferase</fullName>
    </submittedName>
</protein>
<gene>
    <name evidence="1" type="ORF">EOE48_23055</name>
</gene>
<dbReference type="OrthoDB" id="9816424at2"/>
<name>A0A437NWR9_9HYPH</name>
<dbReference type="Proteomes" id="UP000286997">
    <property type="component" value="Unassembled WGS sequence"/>
</dbReference>
<dbReference type="EMBL" id="SACP01000030">
    <property type="protein sequence ID" value="RVU14456.1"/>
    <property type="molecule type" value="Genomic_DNA"/>
</dbReference>
<dbReference type="Gene3D" id="3.40.50.150">
    <property type="entry name" value="Vaccinia Virus protein VP39"/>
    <property type="match status" value="1"/>
</dbReference>
<dbReference type="SUPFAM" id="SSF53335">
    <property type="entry name" value="S-adenosyl-L-methionine-dependent methyltransferases"/>
    <property type="match status" value="1"/>
</dbReference>
<keyword evidence="1" id="KW-0808">Transferase</keyword>
<dbReference type="InterPro" id="IPR029063">
    <property type="entry name" value="SAM-dependent_MTases_sf"/>
</dbReference>
<evidence type="ECO:0000313" key="1">
    <source>
        <dbReference type="EMBL" id="RVU14456.1"/>
    </source>
</evidence>